<gene>
    <name evidence="1" type="ORF">QFC20_006403</name>
</gene>
<dbReference type="EMBL" id="JASBWS010000112">
    <property type="protein sequence ID" value="KAJ9096545.1"/>
    <property type="molecule type" value="Genomic_DNA"/>
</dbReference>
<accession>A0ACC2VBS6</accession>
<organism evidence="1 2">
    <name type="scientific">Naganishia adeliensis</name>
    <dbReference type="NCBI Taxonomy" id="92952"/>
    <lineage>
        <taxon>Eukaryota</taxon>
        <taxon>Fungi</taxon>
        <taxon>Dikarya</taxon>
        <taxon>Basidiomycota</taxon>
        <taxon>Agaricomycotina</taxon>
        <taxon>Tremellomycetes</taxon>
        <taxon>Filobasidiales</taxon>
        <taxon>Filobasidiaceae</taxon>
        <taxon>Naganishia</taxon>
    </lineage>
</organism>
<protein>
    <submittedName>
        <fullName evidence="1">Uncharacterized protein</fullName>
    </submittedName>
</protein>
<comment type="caution">
    <text evidence="1">The sequence shown here is derived from an EMBL/GenBank/DDBJ whole genome shotgun (WGS) entry which is preliminary data.</text>
</comment>
<evidence type="ECO:0000313" key="2">
    <source>
        <dbReference type="Proteomes" id="UP001230649"/>
    </source>
</evidence>
<evidence type="ECO:0000313" key="1">
    <source>
        <dbReference type="EMBL" id="KAJ9096545.1"/>
    </source>
</evidence>
<reference evidence="1" key="1">
    <citation type="submission" date="2023-04" db="EMBL/GenBank/DDBJ databases">
        <title>Draft Genome sequencing of Naganishia species isolated from polar environments using Oxford Nanopore Technology.</title>
        <authorList>
            <person name="Leo P."/>
            <person name="Venkateswaran K."/>
        </authorList>
    </citation>
    <scope>NUCLEOTIDE SEQUENCE</scope>
    <source>
        <strain evidence="1">MNA-CCFEE 5262</strain>
    </source>
</reference>
<dbReference type="Proteomes" id="UP001230649">
    <property type="component" value="Unassembled WGS sequence"/>
</dbReference>
<keyword evidence="2" id="KW-1185">Reference proteome</keyword>
<name>A0ACC2VBS6_9TREE</name>
<proteinExistence type="predicted"/>
<sequence>MGEIGGPAVRDAINSPKGTHVMAPAYSSRRVPDVQETITKLAVNPLPANIFRPRTVAISTLGEESADSIAFTLIEVLHWMKLEPHSAIPDMPRSTVILDLQELGTLRKLCKTKPDVAKIMLAFEFDPDRTMDFTILQSQVKNILAMVRATFVLACRHIPVQDIGIFTMSWHSPHAEFCWTIQAGTPASYIETSIQIDDRGGVLHKDYRRL</sequence>